<dbReference type="Pfam" id="PF20431">
    <property type="entry name" value="E_motif"/>
    <property type="match status" value="1"/>
</dbReference>
<keyword evidence="2" id="KW-0809">Transit peptide</keyword>
<feature type="repeat" description="PPR" evidence="3">
    <location>
        <begin position="154"/>
        <end position="188"/>
    </location>
</feature>
<keyword evidence="1" id="KW-0677">Repeat</keyword>
<dbReference type="PANTHER" id="PTHR47926:SF452">
    <property type="entry name" value="PENTATRICOPEPTIDE REPEAT-CONTAINING PROTEIN"/>
    <property type="match status" value="1"/>
</dbReference>
<evidence type="ECO:0000256" key="4">
    <source>
        <dbReference type="SAM" id="MobiDB-lite"/>
    </source>
</evidence>
<dbReference type="FunFam" id="1.25.40.10:FF:000790">
    <property type="entry name" value="Pentatricopeptide repeat-containing protein"/>
    <property type="match status" value="1"/>
</dbReference>
<feature type="repeat" description="PPR" evidence="3">
    <location>
        <begin position="299"/>
        <end position="334"/>
    </location>
</feature>
<evidence type="ECO:0000256" key="3">
    <source>
        <dbReference type="PROSITE-ProRule" id="PRU00708"/>
    </source>
</evidence>
<dbReference type="PANTHER" id="PTHR47926">
    <property type="entry name" value="PENTATRICOPEPTIDE REPEAT-CONTAINING PROTEIN"/>
    <property type="match status" value="1"/>
</dbReference>
<organism evidence="5">
    <name type="scientific">Ananas comosus var. bracteatus</name>
    <name type="common">red pineapple</name>
    <dbReference type="NCBI Taxonomy" id="296719"/>
    <lineage>
        <taxon>Eukaryota</taxon>
        <taxon>Viridiplantae</taxon>
        <taxon>Streptophyta</taxon>
        <taxon>Embryophyta</taxon>
        <taxon>Tracheophyta</taxon>
        <taxon>Spermatophyta</taxon>
        <taxon>Magnoliopsida</taxon>
        <taxon>Liliopsida</taxon>
        <taxon>Poales</taxon>
        <taxon>Bromeliaceae</taxon>
        <taxon>Bromelioideae</taxon>
        <taxon>Ananas</taxon>
    </lineage>
</organism>
<dbReference type="InterPro" id="IPR002885">
    <property type="entry name" value="PPR_rpt"/>
</dbReference>
<dbReference type="AlphaFoldDB" id="A0A6V7PAX7"/>
<dbReference type="GO" id="GO:0009451">
    <property type="term" value="P:RNA modification"/>
    <property type="evidence" value="ECO:0007669"/>
    <property type="project" value="InterPro"/>
</dbReference>
<dbReference type="InterPro" id="IPR046960">
    <property type="entry name" value="PPR_At4g14850-like_plant"/>
</dbReference>
<evidence type="ECO:0000256" key="1">
    <source>
        <dbReference type="ARBA" id="ARBA00022737"/>
    </source>
</evidence>
<evidence type="ECO:0008006" key="6">
    <source>
        <dbReference type="Google" id="ProtNLM"/>
    </source>
</evidence>
<dbReference type="InterPro" id="IPR046848">
    <property type="entry name" value="E_motif"/>
</dbReference>
<dbReference type="GO" id="GO:0003723">
    <property type="term" value="F:RNA binding"/>
    <property type="evidence" value="ECO:0007669"/>
    <property type="project" value="InterPro"/>
</dbReference>
<feature type="region of interest" description="Disordered" evidence="4">
    <location>
        <begin position="31"/>
        <end position="54"/>
    </location>
</feature>
<dbReference type="EMBL" id="LR862147">
    <property type="protein sequence ID" value="CAD1827985.1"/>
    <property type="molecule type" value="Genomic_DNA"/>
</dbReference>
<dbReference type="Gene3D" id="1.25.40.10">
    <property type="entry name" value="Tetratricopeptide repeat domain"/>
    <property type="match status" value="3"/>
</dbReference>
<feature type="compositionally biased region" description="Pro residues" evidence="4">
    <location>
        <begin position="39"/>
        <end position="53"/>
    </location>
</feature>
<dbReference type="Pfam" id="PF13041">
    <property type="entry name" value="PPR_2"/>
    <property type="match status" value="1"/>
</dbReference>
<name>A0A6V7PAX7_ANACO</name>
<gene>
    <name evidence="5" type="ORF">CB5_LOCUS11196</name>
</gene>
<proteinExistence type="predicted"/>
<dbReference type="PROSITE" id="PS51375">
    <property type="entry name" value="PPR"/>
    <property type="match status" value="3"/>
</dbReference>
<sequence length="454" mass="50198">MVGWQPWRSHRRPPRRLLLLGVRLRHPARLLPSRSPLPLQTPPPPPPPRSPDPFDPHAAVFLLKSLSPRHSHSPRFLHAFLLKTSLLSHPHVASALLHSYSLSPSPSPSLARLLFDEIPRPNLVLFNTLLSSLSRSSAPLSSALSLFHSIPHKDLVSWSALLSACLARSRPALALSLFRRMMTSQTRSLSARLLPDPQMLVTVLSACAAASSPSLSRSVHAYAERRGMDTGSHLGTALVDSYAKSGFLKSAFRVFDRVPPARRNVMHWTAMICGLAAHGHGREAIAFFDDMRPSGVRPNEITFTGVLNACCQIGLIDEGRRFFAVMAEEYGIEPGIHHYGCMVDLFAKAGRLEEAYAIIKNMRVEPNIVLWTSFLAACKKHKNFEIAEEGIETVMSMAVPDEDGGVYTLVSDLYALGGRWDDVGRVRKLMDESRVRKSRGSSFIAVDECRSSVN</sequence>
<evidence type="ECO:0000313" key="5">
    <source>
        <dbReference type="EMBL" id="CAD1827985.1"/>
    </source>
</evidence>
<protein>
    <recommendedName>
        <fullName evidence="6">Pentatricopeptide repeat-containing protein</fullName>
    </recommendedName>
</protein>
<dbReference type="NCBIfam" id="TIGR00756">
    <property type="entry name" value="PPR"/>
    <property type="match status" value="3"/>
</dbReference>
<accession>A0A6V7PAX7</accession>
<reference evidence="5" key="1">
    <citation type="submission" date="2020-07" db="EMBL/GenBank/DDBJ databases">
        <authorList>
            <person name="Lin J."/>
        </authorList>
    </citation>
    <scope>NUCLEOTIDE SEQUENCE</scope>
</reference>
<dbReference type="InterPro" id="IPR011990">
    <property type="entry name" value="TPR-like_helical_dom_sf"/>
</dbReference>
<evidence type="ECO:0000256" key="2">
    <source>
        <dbReference type="ARBA" id="ARBA00022946"/>
    </source>
</evidence>
<dbReference type="Pfam" id="PF01535">
    <property type="entry name" value="PPR"/>
    <property type="match status" value="3"/>
</dbReference>
<feature type="repeat" description="PPR" evidence="3">
    <location>
        <begin position="264"/>
        <end position="298"/>
    </location>
</feature>